<gene>
    <name evidence="5" type="ORF">MN116_001628</name>
</gene>
<keyword evidence="1" id="KW-0540">Nuclease</keyword>
<feature type="domain" description="Exonuclease" evidence="4">
    <location>
        <begin position="36"/>
        <end position="220"/>
    </location>
</feature>
<keyword evidence="2" id="KW-0378">Hydrolase</keyword>
<accession>A0AAE2D7Z3</accession>
<reference evidence="5" key="2">
    <citation type="journal article" date="2023" name="Infect Dis Poverty">
        <title>Chromosome-scale genome of the human blood fluke Schistosoma mekongi and its implications for public health.</title>
        <authorList>
            <person name="Zhou M."/>
            <person name="Xu L."/>
            <person name="Xu D."/>
            <person name="Chen W."/>
            <person name="Khan J."/>
            <person name="Hu Y."/>
            <person name="Huang H."/>
            <person name="Wei H."/>
            <person name="Zhang Y."/>
            <person name="Chusongsang P."/>
            <person name="Tanasarnprasert K."/>
            <person name="Hu X."/>
            <person name="Limpanont Y."/>
            <person name="Lv Z."/>
        </authorList>
    </citation>
    <scope>NUCLEOTIDE SEQUENCE</scope>
    <source>
        <strain evidence="5">LV_2022a</strain>
    </source>
</reference>
<evidence type="ECO:0000256" key="2">
    <source>
        <dbReference type="ARBA" id="ARBA00022801"/>
    </source>
</evidence>
<dbReference type="GO" id="GO:0003676">
    <property type="term" value="F:nucleic acid binding"/>
    <property type="evidence" value="ECO:0007669"/>
    <property type="project" value="InterPro"/>
</dbReference>
<sequence>MYDNSVHDFTALHWDASKILNSVHSGHIKNVQKFAYFMVLDFEATCEKDIKIPDPEIIEFPVLMVNASTLHTESIFHHYVRPTINPVLSDFCTELTGIIQSMVEDEPELPSILKMFDLFLDKNNLKICPYKFAFVTCGDWDLKIMLPRQCKLLGIDVPDCFKQWINLKQIYCDVMGQFPFSMMSMLAGLNIKHTGRHHSGIDDCRNIANILCELIRCGATPDITGNIK</sequence>
<keyword evidence="3" id="KW-0269">Exonuclease</keyword>
<evidence type="ECO:0000313" key="6">
    <source>
        <dbReference type="Proteomes" id="UP001292079"/>
    </source>
</evidence>
<dbReference type="AlphaFoldDB" id="A0AAE2D7Z3"/>
<dbReference type="Gene3D" id="3.30.420.10">
    <property type="entry name" value="Ribonuclease H-like superfamily/Ribonuclease H"/>
    <property type="match status" value="1"/>
</dbReference>
<dbReference type="InterPro" id="IPR012337">
    <property type="entry name" value="RNaseH-like_sf"/>
</dbReference>
<dbReference type="EMBL" id="JALJAT010000001">
    <property type="protein sequence ID" value="KAK4474477.1"/>
    <property type="molecule type" value="Genomic_DNA"/>
</dbReference>
<evidence type="ECO:0000313" key="5">
    <source>
        <dbReference type="EMBL" id="KAK4474477.1"/>
    </source>
</evidence>
<evidence type="ECO:0000259" key="4">
    <source>
        <dbReference type="SMART" id="SM00479"/>
    </source>
</evidence>
<name>A0AAE2D7Z3_SCHME</name>
<evidence type="ECO:0000256" key="1">
    <source>
        <dbReference type="ARBA" id="ARBA00022722"/>
    </source>
</evidence>
<dbReference type="Pfam" id="PF00929">
    <property type="entry name" value="RNase_T"/>
    <property type="match status" value="1"/>
</dbReference>
<dbReference type="InterPro" id="IPR051274">
    <property type="entry name" value="3-5_Exoribonuclease"/>
</dbReference>
<dbReference type="InterPro" id="IPR047201">
    <property type="entry name" value="ERI-1_3'hExo-like"/>
</dbReference>
<organism evidence="5 6">
    <name type="scientific">Schistosoma mekongi</name>
    <name type="common">Parasitic worm</name>
    <dbReference type="NCBI Taxonomy" id="38744"/>
    <lineage>
        <taxon>Eukaryota</taxon>
        <taxon>Metazoa</taxon>
        <taxon>Spiralia</taxon>
        <taxon>Lophotrochozoa</taxon>
        <taxon>Platyhelminthes</taxon>
        <taxon>Trematoda</taxon>
        <taxon>Digenea</taxon>
        <taxon>Strigeidida</taxon>
        <taxon>Schistosomatoidea</taxon>
        <taxon>Schistosomatidae</taxon>
        <taxon>Schistosoma</taxon>
    </lineage>
</organism>
<dbReference type="InterPro" id="IPR036397">
    <property type="entry name" value="RNaseH_sf"/>
</dbReference>
<evidence type="ECO:0000256" key="3">
    <source>
        <dbReference type="ARBA" id="ARBA00022839"/>
    </source>
</evidence>
<dbReference type="PANTHER" id="PTHR23044:SF61">
    <property type="entry name" value="3'-5' EXORIBONUCLEASE 1-RELATED"/>
    <property type="match status" value="1"/>
</dbReference>
<dbReference type="InterPro" id="IPR013520">
    <property type="entry name" value="Ribonucl_H"/>
</dbReference>
<dbReference type="CDD" id="cd06133">
    <property type="entry name" value="ERI-1_3'hExo_like"/>
    <property type="match status" value="1"/>
</dbReference>
<reference evidence="5" key="1">
    <citation type="submission" date="2022-04" db="EMBL/GenBank/DDBJ databases">
        <authorList>
            <person name="Xu L."/>
            <person name="Lv Z."/>
        </authorList>
    </citation>
    <scope>NUCLEOTIDE SEQUENCE</scope>
    <source>
        <strain evidence="5">LV_2022a</strain>
    </source>
</reference>
<dbReference type="SMART" id="SM00479">
    <property type="entry name" value="EXOIII"/>
    <property type="match status" value="1"/>
</dbReference>
<dbReference type="PANTHER" id="PTHR23044">
    <property type="entry name" value="3'-5' EXONUCLEASE ERI1-RELATED"/>
    <property type="match status" value="1"/>
</dbReference>
<dbReference type="SUPFAM" id="SSF53098">
    <property type="entry name" value="Ribonuclease H-like"/>
    <property type="match status" value="1"/>
</dbReference>
<comment type="caution">
    <text evidence="5">The sequence shown here is derived from an EMBL/GenBank/DDBJ whole genome shotgun (WGS) entry which is preliminary data.</text>
</comment>
<dbReference type="GO" id="GO:0000175">
    <property type="term" value="F:3'-5'-RNA exonuclease activity"/>
    <property type="evidence" value="ECO:0007669"/>
    <property type="project" value="InterPro"/>
</dbReference>
<dbReference type="Proteomes" id="UP001292079">
    <property type="component" value="Unassembled WGS sequence"/>
</dbReference>
<keyword evidence="6" id="KW-1185">Reference proteome</keyword>
<proteinExistence type="predicted"/>
<protein>
    <recommendedName>
        <fullName evidence="4">Exonuclease domain-containing protein</fullName>
    </recommendedName>
</protein>